<feature type="compositionally biased region" description="Polar residues" evidence="2">
    <location>
        <begin position="907"/>
        <end position="916"/>
    </location>
</feature>
<feature type="region of interest" description="Disordered" evidence="2">
    <location>
        <begin position="844"/>
        <end position="917"/>
    </location>
</feature>
<feature type="compositionally biased region" description="Basic and acidic residues" evidence="2">
    <location>
        <begin position="569"/>
        <end position="579"/>
    </location>
</feature>
<dbReference type="InterPro" id="IPR000198">
    <property type="entry name" value="RhoGAP_dom"/>
</dbReference>
<feature type="domain" description="PDZ" evidence="4">
    <location>
        <begin position="50"/>
        <end position="134"/>
    </location>
</feature>
<dbReference type="PROSITE" id="PS50106">
    <property type="entry name" value="PDZ"/>
    <property type="match status" value="1"/>
</dbReference>
<protein>
    <recommendedName>
        <fullName evidence="7">Rho GTPase-activating protein 21</fullName>
    </recommendedName>
</protein>
<dbReference type="SMART" id="SM00324">
    <property type="entry name" value="RhoGAP"/>
    <property type="match status" value="1"/>
</dbReference>
<sequence length="1180" mass="132659">MGDPGQTRQQPAPQTPARNKNRGPRSLWIDRWENSFGFRLRHFIVYPPESYKLLARDKGFGLSQPGSSSLDEAMDTMFVMVVQRGSPAEAAGLVVGDRIVSINGSTVAGKSYAEVVQQIQKTPDRLHLLVVPGEEDIIQQYYRDTAHNPKTNVRPRLKSPEVLAEQRRAVPVSTTPQRTTISPKIARTTIMQQQPHPINVVQPGVPYIENEPIYNQLTWPDQKIGSENRGTFERLHVKTQLSRCSSDSSNKQAEPVSVIKPTSPNPSAFYPNSSGCRLSLDGGMLDRRESSSSSTLTDDSVIMSRIRKSCEQKEEFLRNTVKPTYPHIIAREFYARPQKLQKPVWPPQSPEPEVPGAAKAGANDERQVPPQSGKQLLRTLSRIHESSSPGYDSGSLETDLDEVTTPDSCVSRSQSEESETVRRSVTQPKLHIVSRRAKQFETGQLEEENRTNFYKSELSRLSGKRNVPNVAVRKQEFEQRVSRGERKPTARESRPQESAKNDGTLSGNRTVIVGSKTLHVEPPTDFTQLEPEVSEEDLTPKSRPRSNSVDSWSSKDGDHSTRRSLHGASIDRAKDEEKQRHRAVRQDSYLAAVKTISSNNARPRRIIKRQISYQDSDESSGEEIICSRHPLPLREVYRRPNRLFLPQNSFINDEYQVPANTVPITTTPPEVVRRQRKSSPLSTEDERSTRRVSYLKATSSDQMNVDTDSEQSAAVQKSGEPPPRRKLVDGAKPDEENLKVIKDGWLNCKVALIDGKRAADRSWKQIWAVLRGPFFTMQKDKQVEQFEQTVDIRSCNVDVPLDYTKRKNVLRLKTETETEYLLQAEDIGEMEQWMKVLEEQCETGSNLSPQAAQKGLKKLSTLRTRSPTGQSPASKNRKPSQQYQIPSPKSKTWKGKLGKQFRKMHQGSGSPSSPTITYPEGATIKVPLELCPPSVGSEFIPLIVERCTAIVEARGLDIVGIYRVPGNTAAVTALTEAVNKGIELIDPEDPRWNDVNVISSLLKSFFRNLPDCLFTSDLYPKFIAADKITDPKFRMVTLRKLLNELPEHNYETLRHMLFHLKKIVSNSSVNKMETRNLAIVFGPTLLSTGDLMSLVTDTSHQCRIVESLISHVDWFFSTEDVEALDNLVLPMPTESQSTESPSNASLLLGNIRKVEGYRGEHFTKQGHVAHGYCLVNNISC</sequence>
<comment type="caution">
    <text evidence="6">The sequence shown here is derived from an EMBL/GenBank/DDBJ whole genome shotgun (WGS) entry which is preliminary data.</text>
</comment>
<evidence type="ECO:0000313" key="6">
    <source>
        <dbReference type="EMBL" id="KAL0268285.1"/>
    </source>
</evidence>
<accession>A0AAW2HF01</accession>
<evidence type="ECO:0000256" key="2">
    <source>
        <dbReference type="SAM" id="MobiDB-lite"/>
    </source>
</evidence>
<keyword evidence="1" id="KW-0343">GTPase activation</keyword>
<dbReference type="GO" id="GO:0007165">
    <property type="term" value="P:signal transduction"/>
    <property type="evidence" value="ECO:0007669"/>
    <property type="project" value="InterPro"/>
</dbReference>
<dbReference type="Gene3D" id="1.10.555.10">
    <property type="entry name" value="Rho GTPase activation protein"/>
    <property type="match status" value="1"/>
</dbReference>
<dbReference type="SMART" id="SM00228">
    <property type="entry name" value="PDZ"/>
    <property type="match status" value="1"/>
</dbReference>
<feature type="compositionally biased region" description="Low complexity" evidence="2">
    <location>
        <begin position="1"/>
        <end position="18"/>
    </location>
</feature>
<feature type="region of interest" description="Disordered" evidence="2">
    <location>
        <begin position="340"/>
        <end position="427"/>
    </location>
</feature>
<dbReference type="PANTHER" id="PTHR23175:SF23">
    <property type="entry name" value="PDZ DOMAIN-CONTAINING PROTEIN"/>
    <property type="match status" value="1"/>
</dbReference>
<dbReference type="Gene3D" id="2.30.42.10">
    <property type="match status" value="1"/>
</dbReference>
<dbReference type="Pfam" id="PF00620">
    <property type="entry name" value="RhoGAP"/>
    <property type="match status" value="1"/>
</dbReference>
<feature type="compositionally biased region" description="Basic and acidic residues" evidence="2">
    <location>
        <begin position="722"/>
        <end position="732"/>
    </location>
</feature>
<dbReference type="AlphaFoldDB" id="A0AAW2HF01"/>
<dbReference type="PROSITE" id="PS50238">
    <property type="entry name" value="RHOGAP"/>
    <property type="match status" value="1"/>
</dbReference>
<dbReference type="SUPFAM" id="SSF50156">
    <property type="entry name" value="PDZ domain-like"/>
    <property type="match status" value="1"/>
</dbReference>
<dbReference type="InterPro" id="IPR008936">
    <property type="entry name" value="Rho_GTPase_activation_prot"/>
</dbReference>
<dbReference type="SUPFAM" id="SSF48350">
    <property type="entry name" value="GTPase activation domain, GAP"/>
    <property type="match status" value="1"/>
</dbReference>
<feature type="compositionally biased region" description="Polar residues" evidence="2">
    <location>
        <begin position="696"/>
        <end position="715"/>
    </location>
</feature>
<feature type="compositionally biased region" description="Low complexity" evidence="2">
    <location>
        <begin position="661"/>
        <end position="670"/>
    </location>
</feature>
<dbReference type="PROSITE" id="PS50003">
    <property type="entry name" value="PH_DOMAIN"/>
    <property type="match status" value="1"/>
</dbReference>
<dbReference type="SUPFAM" id="SSF50729">
    <property type="entry name" value="PH domain-like"/>
    <property type="match status" value="1"/>
</dbReference>
<dbReference type="SMART" id="SM00233">
    <property type="entry name" value="PH"/>
    <property type="match status" value="1"/>
</dbReference>
<dbReference type="Pfam" id="PF17820">
    <property type="entry name" value="PDZ_6"/>
    <property type="match status" value="1"/>
</dbReference>
<dbReference type="InterPro" id="IPR001478">
    <property type="entry name" value="PDZ"/>
</dbReference>
<feature type="compositionally biased region" description="Pro residues" evidence="2">
    <location>
        <begin position="344"/>
        <end position="353"/>
    </location>
</feature>
<name>A0AAW2HF01_9NEOP</name>
<dbReference type="InterPro" id="IPR036034">
    <property type="entry name" value="PDZ_sf"/>
</dbReference>
<proteinExistence type="predicted"/>
<feature type="compositionally biased region" description="Polar residues" evidence="2">
    <location>
        <begin position="243"/>
        <end position="252"/>
    </location>
</feature>
<feature type="compositionally biased region" description="Polar residues" evidence="2">
    <location>
        <begin position="861"/>
        <end position="890"/>
    </location>
</feature>
<feature type="region of interest" description="Disordered" evidence="2">
    <location>
        <begin position="1"/>
        <end position="24"/>
    </location>
</feature>
<gene>
    <name evidence="6" type="ORF">PYX00_010288</name>
</gene>
<feature type="region of interest" description="Disordered" evidence="2">
    <location>
        <begin position="457"/>
        <end position="586"/>
    </location>
</feature>
<feature type="region of interest" description="Disordered" evidence="2">
    <location>
        <begin position="243"/>
        <end position="272"/>
    </location>
</feature>
<feature type="domain" description="PH" evidence="3">
    <location>
        <begin position="739"/>
        <end position="842"/>
    </location>
</feature>
<organism evidence="6">
    <name type="scientific">Menopon gallinae</name>
    <name type="common">poultry shaft louse</name>
    <dbReference type="NCBI Taxonomy" id="328185"/>
    <lineage>
        <taxon>Eukaryota</taxon>
        <taxon>Metazoa</taxon>
        <taxon>Ecdysozoa</taxon>
        <taxon>Arthropoda</taxon>
        <taxon>Hexapoda</taxon>
        <taxon>Insecta</taxon>
        <taxon>Pterygota</taxon>
        <taxon>Neoptera</taxon>
        <taxon>Paraneoptera</taxon>
        <taxon>Psocodea</taxon>
        <taxon>Troctomorpha</taxon>
        <taxon>Phthiraptera</taxon>
        <taxon>Amblycera</taxon>
        <taxon>Menoponidae</taxon>
        <taxon>Menopon</taxon>
    </lineage>
</organism>
<evidence type="ECO:0000259" key="5">
    <source>
        <dbReference type="PROSITE" id="PS50238"/>
    </source>
</evidence>
<evidence type="ECO:0000259" key="3">
    <source>
        <dbReference type="PROSITE" id="PS50003"/>
    </source>
</evidence>
<dbReference type="InterPro" id="IPR041489">
    <property type="entry name" value="PDZ_6"/>
</dbReference>
<dbReference type="InterPro" id="IPR001849">
    <property type="entry name" value="PH_domain"/>
</dbReference>
<reference evidence="6" key="1">
    <citation type="journal article" date="2024" name="Gigascience">
        <title>Chromosome-level genome of the poultry shaft louse Menopon gallinae provides insight into the host-switching and adaptive evolution of parasitic lice.</title>
        <authorList>
            <person name="Xu Y."/>
            <person name="Ma L."/>
            <person name="Liu S."/>
            <person name="Liang Y."/>
            <person name="Liu Q."/>
            <person name="He Z."/>
            <person name="Tian L."/>
            <person name="Duan Y."/>
            <person name="Cai W."/>
            <person name="Li H."/>
            <person name="Song F."/>
        </authorList>
    </citation>
    <scope>NUCLEOTIDE SEQUENCE</scope>
    <source>
        <strain evidence="6">Cailab_2023a</strain>
    </source>
</reference>
<feature type="compositionally biased region" description="Basic residues" evidence="2">
    <location>
        <begin position="891"/>
        <end position="905"/>
    </location>
</feature>
<dbReference type="Gene3D" id="2.30.29.30">
    <property type="entry name" value="Pleckstrin-homology domain (PH domain)/Phosphotyrosine-binding domain (PTB)"/>
    <property type="match status" value="1"/>
</dbReference>
<evidence type="ECO:0008006" key="7">
    <source>
        <dbReference type="Google" id="ProtNLM"/>
    </source>
</evidence>
<dbReference type="EMBL" id="JARGDH010000005">
    <property type="protein sequence ID" value="KAL0268281.1"/>
    <property type="molecule type" value="Genomic_DNA"/>
</dbReference>
<dbReference type="PANTHER" id="PTHR23175">
    <property type="entry name" value="PDZ DOMAIN-CONTAINING PROTEIN"/>
    <property type="match status" value="1"/>
</dbReference>
<dbReference type="EMBL" id="JARGDH010000005">
    <property type="protein sequence ID" value="KAL0268285.1"/>
    <property type="molecule type" value="Genomic_DNA"/>
</dbReference>
<evidence type="ECO:0000256" key="1">
    <source>
        <dbReference type="ARBA" id="ARBA00022468"/>
    </source>
</evidence>
<dbReference type="Pfam" id="PF00169">
    <property type="entry name" value="PH"/>
    <property type="match status" value="1"/>
</dbReference>
<feature type="compositionally biased region" description="Basic and acidic residues" evidence="2">
    <location>
        <begin position="473"/>
        <end position="500"/>
    </location>
</feature>
<dbReference type="InterPro" id="IPR011993">
    <property type="entry name" value="PH-like_dom_sf"/>
</dbReference>
<feature type="compositionally biased region" description="Polar residues" evidence="2">
    <location>
        <begin position="260"/>
        <end position="272"/>
    </location>
</feature>
<evidence type="ECO:0000259" key="4">
    <source>
        <dbReference type="PROSITE" id="PS50106"/>
    </source>
</evidence>
<dbReference type="GO" id="GO:0005096">
    <property type="term" value="F:GTPase activator activity"/>
    <property type="evidence" value="ECO:0007669"/>
    <property type="project" value="UniProtKB-KW"/>
</dbReference>
<feature type="domain" description="Rho-GAP" evidence="5">
    <location>
        <begin position="926"/>
        <end position="1116"/>
    </location>
</feature>
<feature type="region of interest" description="Disordered" evidence="2">
    <location>
        <begin position="661"/>
        <end position="732"/>
    </location>
</feature>